<evidence type="ECO:0000256" key="8">
    <source>
        <dbReference type="ARBA" id="ARBA00022989"/>
    </source>
</evidence>
<feature type="domain" description="GPI inositol-deacylase PGAP1-like alpha/beta" evidence="11">
    <location>
        <begin position="102"/>
        <end position="344"/>
    </location>
</feature>
<dbReference type="PANTHER" id="PTHR15495:SF7">
    <property type="entry name" value="GPI INOSITOL-DEACYLASE"/>
    <property type="match status" value="1"/>
</dbReference>
<dbReference type="InterPro" id="IPR039529">
    <property type="entry name" value="PGAP1/BST1"/>
</dbReference>
<dbReference type="HOGENOM" id="CLU_006103_0_0_1"/>
<feature type="transmembrane region" description="Helical" evidence="10">
    <location>
        <begin position="6"/>
        <end position="24"/>
    </location>
</feature>
<comment type="function">
    <text evidence="10">Involved in inositol deacylation of GPI-anchored proteins which plays important roles in the quality control and ER-associated degradation of GPI-anchored proteins.</text>
</comment>
<reference evidence="14" key="1">
    <citation type="journal article" date="2011" name="Proc. Natl. Acad. Sci. U.S.A.">
        <title>Obligate biotrophy features unraveled by the genomic analysis of rust fungi.</title>
        <authorList>
            <person name="Duplessis S."/>
            <person name="Cuomo C.A."/>
            <person name="Lin Y.-C."/>
            <person name="Aerts A."/>
            <person name="Tisserant E."/>
            <person name="Veneault-Fourrey C."/>
            <person name="Joly D.L."/>
            <person name="Hacquard S."/>
            <person name="Amselem J."/>
            <person name="Cantarel B.L."/>
            <person name="Chiu R."/>
            <person name="Coutinho P.M."/>
            <person name="Feau N."/>
            <person name="Field M."/>
            <person name="Frey P."/>
            <person name="Gelhaye E."/>
            <person name="Goldberg J."/>
            <person name="Grabherr M.G."/>
            <person name="Kodira C.D."/>
            <person name="Kohler A."/>
            <person name="Kuees U."/>
            <person name="Lindquist E.A."/>
            <person name="Lucas S.M."/>
            <person name="Mago R."/>
            <person name="Mauceli E."/>
            <person name="Morin E."/>
            <person name="Murat C."/>
            <person name="Pangilinan J.L."/>
            <person name="Park R."/>
            <person name="Pearson M."/>
            <person name="Quesneville H."/>
            <person name="Rouhier N."/>
            <person name="Sakthikumar S."/>
            <person name="Salamov A.A."/>
            <person name="Schmutz J."/>
            <person name="Selles B."/>
            <person name="Shapiro H."/>
            <person name="Tanguay P."/>
            <person name="Tuskan G.A."/>
            <person name="Henrissat B."/>
            <person name="Van de Peer Y."/>
            <person name="Rouze P."/>
            <person name="Ellis J.G."/>
            <person name="Dodds P.N."/>
            <person name="Schein J.E."/>
            <person name="Zhong S."/>
            <person name="Hamelin R.C."/>
            <person name="Grigoriev I.V."/>
            <person name="Szabo L.J."/>
            <person name="Martin F."/>
        </authorList>
    </citation>
    <scope>NUCLEOTIDE SEQUENCE [LARGE SCALE GENOMIC DNA]</scope>
    <source>
        <strain evidence="14">98AG31 / pathotype 3-4-7</strain>
    </source>
</reference>
<proteinExistence type="inferred from homology"/>
<keyword evidence="3 10" id="KW-0813">Transport</keyword>
<dbReference type="InterPro" id="IPR029058">
    <property type="entry name" value="AB_hydrolase_fold"/>
</dbReference>
<keyword evidence="9 10" id="KW-0472">Membrane</keyword>
<accession>F4RPB9</accession>
<feature type="transmembrane region" description="Helical" evidence="10">
    <location>
        <begin position="740"/>
        <end position="763"/>
    </location>
</feature>
<evidence type="ECO:0000259" key="11">
    <source>
        <dbReference type="Pfam" id="PF07819"/>
    </source>
</evidence>
<gene>
    <name evidence="13" type="ORF">MELLADRAFT_87688</name>
</gene>
<dbReference type="GeneID" id="18934607"/>
<dbReference type="Pfam" id="PF25141">
    <property type="entry name" value="PGAP1_2nd"/>
    <property type="match status" value="1"/>
</dbReference>
<dbReference type="OrthoDB" id="348976at2759"/>
<dbReference type="Pfam" id="PF07819">
    <property type="entry name" value="PGAP1"/>
    <property type="match status" value="1"/>
</dbReference>
<dbReference type="RefSeq" id="XP_007410845.1">
    <property type="nucleotide sequence ID" value="XM_007410783.1"/>
</dbReference>
<evidence type="ECO:0000256" key="9">
    <source>
        <dbReference type="ARBA" id="ARBA00023136"/>
    </source>
</evidence>
<feature type="domain" description="GPI inositol-deacylase transmembrane" evidence="12">
    <location>
        <begin position="700"/>
        <end position="1037"/>
    </location>
</feature>
<dbReference type="GO" id="GO:0006888">
    <property type="term" value="P:endoplasmic reticulum to Golgi vesicle-mediated transport"/>
    <property type="evidence" value="ECO:0007669"/>
    <property type="project" value="TreeGrafter"/>
</dbReference>
<keyword evidence="5 10" id="KW-0378">Hydrolase</keyword>
<protein>
    <recommendedName>
        <fullName evidence="10">GPI inositol-deacylase</fullName>
        <ecNumber evidence="10">3.1.-.-</ecNumber>
    </recommendedName>
</protein>
<keyword evidence="6 10" id="KW-0256">Endoplasmic reticulum</keyword>
<evidence type="ECO:0000256" key="3">
    <source>
        <dbReference type="ARBA" id="ARBA00022448"/>
    </source>
</evidence>
<evidence type="ECO:0000256" key="1">
    <source>
        <dbReference type="ARBA" id="ARBA00004477"/>
    </source>
</evidence>
<dbReference type="EMBL" id="GL883111">
    <property type="protein sequence ID" value="EGG05789.1"/>
    <property type="molecule type" value="Genomic_DNA"/>
</dbReference>
<dbReference type="GO" id="GO:0015031">
    <property type="term" value="P:protein transport"/>
    <property type="evidence" value="ECO:0007669"/>
    <property type="project" value="UniProtKB-KW"/>
</dbReference>
<dbReference type="GO" id="GO:0006505">
    <property type="term" value="P:GPI anchor metabolic process"/>
    <property type="evidence" value="ECO:0007669"/>
    <property type="project" value="TreeGrafter"/>
</dbReference>
<evidence type="ECO:0000256" key="10">
    <source>
        <dbReference type="RuleBase" id="RU365011"/>
    </source>
</evidence>
<keyword evidence="8 10" id="KW-1133">Transmembrane helix</keyword>
<evidence type="ECO:0000256" key="4">
    <source>
        <dbReference type="ARBA" id="ARBA00022692"/>
    </source>
</evidence>
<dbReference type="STRING" id="747676.F4RPB9"/>
<comment type="subcellular location">
    <subcellularLocation>
        <location evidence="1">Endoplasmic reticulum membrane</location>
        <topology evidence="1">Multi-pass membrane protein</topology>
    </subcellularLocation>
</comment>
<dbReference type="GO" id="GO:0050185">
    <property type="term" value="F:phosphatidylinositol deacylase activity"/>
    <property type="evidence" value="ECO:0007669"/>
    <property type="project" value="TreeGrafter"/>
</dbReference>
<dbReference type="AlphaFoldDB" id="F4RPB9"/>
<dbReference type="KEGG" id="mlr:MELLADRAFT_87688"/>
<dbReference type="InterPro" id="IPR012908">
    <property type="entry name" value="PGAP1-ab_dom-like"/>
</dbReference>
<dbReference type="eggNOG" id="KOG3724">
    <property type="taxonomic scope" value="Eukaryota"/>
</dbReference>
<dbReference type="InterPro" id="IPR056824">
    <property type="entry name" value="PGAP1_TMD"/>
</dbReference>
<keyword evidence="4 10" id="KW-0812">Transmembrane</keyword>
<evidence type="ECO:0000313" key="14">
    <source>
        <dbReference type="Proteomes" id="UP000001072"/>
    </source>
</evidence>
<dbReference type="FunCoup" id="F4RPB9">
    <property type="interactions" value="166"/>
</dbReference>
<feature type="transmembrane region" description="Helical" evidence="10">
    <location>
        <begin position="924"/>
        <end position="947"/>
    </location>
</feature>
<evidence type="ECO:0000259" key="12">
    <source>
        <dbReference type="Pfam" id="PF25140"/>
    </source>
</evidence>
<evidence type="ECO:0000256" key="2">
    <source>
        <dbReference type="ARBA" id="ARBA00006931"/>
    </source>
</evidence>
<feature type="transmembrane region" description="Helical" evidence="10">
    <location>
        <begin position="1021"/>
        <end position="1040"/>
    </location>
</feature>
<dbReference type="GO" id="GO:0005789">
    <property type="term" value="C:endoplasmic reticulum membrane"/>
    <property type="evidence" value="ECO:0007669"/>
    <property type="project" value="UniProtKB-SubCell"/>
</dbReference>
<dbReference type="InParanoid" id="F4RPB9"/>
<sequence length="1045" mass="116484">MIYSLSKFTFLITFASSIVLLLVLRSFNDTLYALDISNFAGPSVSLSGNTAGGARGHGAGSCRMAWMNPSYIPIDGFKSRLNGKYQAYLYREQGWDTETDQPSGSPVLFIPGNAGSFRQVRSIAAATASLYYKEKLVTDPSSFRHSTPHHPGLDFFTLDYNEDLTAFHGETLLEQAEFANDVISHILNIYASSRRGSSLPNPTSVLILAHSMGGIVARKMLLMPNHINGTINTIISLSTPHTIPPITLDRGLETVYEDINKLWREAYLGTSRISHLQDLVMASISGSTSDTTVSPDSSSLLTLSPTLHGLTVYTTSMPEVWTPTDHRAILWCDQLRMVIAKALLFITDPRSPSQVKPKEERAEILKSYFANGRGLRMASDDIVERPLSSYSNAASYKVHPPLSRLKLSSEDLNQRQPFGHVIPLKQKVDSESSSTSFTLLTNLPLSVRLKVVGCHGNFGRDATNLCTSLTTRYSTMLPSSHTKLRPASIPGPDDEIDPHEIFNFIEIPSSDISSYDFFVVITSNAHKSLAKSSEPDFLLCEFSSNDAIRIFDHPLWRLSFWGLDFENFSTTNSTLVSDIYLSGMDSSLLAFKIHVTYPSTCLENGSFAPLMRQQTPILHESKFHPNIQSALLYTHFSTAYSSIPKLSTDDVFQSGSGMRLTFWMDPFACGKSRQDETMKIRIKIDWYESARKIIVLYRTALVAIPLGIVSASFAIQIQRYRHSGVFPSLGVALSVLSEKYLSGFLVALIGVQFVQSAILRASWARQTRPGADEDRPSHVALAITSTWISGLLLGDHHPEFALLDGLMFVIGLGWTCIVYILLHTICTLLTKLMIAILGVSNRQGARNLSGYHQVPVPSSPSRVSIQTIVTATLVLFTTFMAPYQFAFLVISLVHLFQTLWSLGVAKTNEIRQIRSIESWNKFHYYFTTLFLMICLVPGNVMVITVWVKNLSIGWYKPFSSDRKIYFVIGYLLWFHRTWSSSGSLGMLPRSKKSLLLKFAMWLSLGTGLFSILYGIRYTFQIFDLLNLVFLCLALSHYTGVSNKLT</sequence>
<dbReference type="VEuPathDB" id="FungiDB:MELLADRAFT_87688"/>
<organism evidence="14">
    <name type="scientific">Melampsora larici-populina (strain 98AG31 / pathotype 3-4-7)</name>
    <name type="common">Poplar leaf rust fungus</name>
    <dbReference type="NCBI Taxonomy" id="747676"/>
    <lineage>
        <taxon>Eukaryota</taxon>
        <taxon>Fungi</taxon>
        <taxon>Dikarya</taxon>
        <taxon>Basidiomycota</taxon>
        <taxon>Pucciniomycotina</taxon>
        <taxon>Pucciniomycetes</taxon>
        <taxon>Pucciniales</taxon>
        <taxon>Melampsoraceae</taxon>
        <taxon>Melampsora</taxon>
    </lineage>
</organism>
<evidence type="ECO:0000256" key="7">
    <source>
        <dbReference type="ARBA" id="ARBA00022927"/>
    </source>
</evidence>
<feature type="transmembrane region" description="Helical" evidence="10">
    <location>
        <begin position="806"/>
        <end position="839"/>
    </location>
</feature>
<comment type="similarity">
    <text evidence="2 10">Belongs to the GPI inositol-deacylase family.</text>
</comment>
<dbReference type="Proteomes" id="UP000001072">
    <property type="component" value="Unassembled WGS sequence"/>
</dbReference>
<evidence type="ECO:0000313" key="13">
    <source>
        <dbReference type="EMBL" id="EGG05789.1"/>
    </source>
</evidence>
<evidence type="ECO:0000256" key="5">
    <source>
        <dbReference type="ARBA" id="ARBA00022801"/>
    </source>
</evidence>
<name>F4RPB9_MELLP</name>
<dbReference type="Gene3D" id="3.40.50.1820">
    <property type="entry name" value="alpha/beta hydrolase"/>
    <property type="match status" value="1"/>
</dbReference>
<keyword evidence="14" id="KW-1185">Reference proteome</keyword>
<dbReference type="Pfam" id="PF25140">
    <property type="entry name" value="PGAP1_TMD"/>
    <property type="match status" value="1"/>
</dbReference>
<feature type="transmembrane region" description="Helical" evidence="10">
    <location>
        <begin position="994"/>
        <end position="1015"/>
    </location>
</feature>
<dbReference type="PANTHER" id="PTHR15495">
    <property type="entry name" value="NEGATIVE REGULATOR OF VESICLE FORMATION-RELATED"/>
    <property type="match status" value="1"/>
</dbReference>
<evidence type="ECO:0000256" key="6">
    <source>
        <dbReference type="ARBA" id="ARBA00022824"/>
    </source>
</evidence>
<feature type="transmembrane region" description="Helical" evidence="10">
    <location>
        <begin position="695"/>
        <end position="720"/>
    </location>
</feature>
<dbReference type="EC" id="3.1.-.-" evidence="10"/>
<keyword evidence="7 10" id="KW-0653">Protein transport</keyword>
<dbReference type="SUPFAM" id="SSF53474">
    <property type="entry name" value="alpha/beta-Hydrolases"/>
    <property type="match status" value="1"/>
</dbReference>